<keyword evidence="2" id="KW-1133">Transmembrane helix</keyword>
<feature type="transmembrane region" description="Helical" evidence="2">
    <location>
        <begin position="35"/>
        <end position="53"/>
    </location>
</feature>
<reference evidence="3" key="1">
    <citation type="journal article" date="2010" name="Insect Mol. Biol.">
        <title>The draft genome sequence of Arsenophonus nasoniae, son-killer bacterium of Nasonia vitripennis, reveals genes associated with virulence and symbiosis.</title>
        <authorList>
            <person name="Wilkes T."/>
            <person name="Darby A.C."/>
            <person name="Choi J."/>
            <person name="Colborne J.K."/>
            <person name="Werren J.H."/>
            <person name="Hurst G.D.D."/>
        </authorList>
    </citation>
    <scope>NUCLEOTIDE SEQUENCE</scope>
</reference>
<evidence type="ECO:0008006" key="4">
    <source>
        <dbReference type="Google" id="ProtNLM"/>
    </source>
</evidence>
<evidence type="ECO:0000256" key="1">
    <source>
        <dbReference type="SAM" id="Coils"/>
    </source>
</evidence>
<dbReference type="EMBL" id="FN545246">
    <property type="protein sequence ID" value="CBA74738.1"/>
    <property type="molecule type" value="Genomic_DNA"/>
</dbReference>
<accession>D2U1P8</accession>
<sequence>MKAYTFFLLIYFFVLSYGSKLVSDINFRRWFMIKMKNLIVMFFLFVISFGVFAQEVITASAISLNEAIENLENKAKEKDSTIVKITSAGGQNYVRASAIIEENK</sequence>
<dbReference type="AlphaFoldDB" id="D2U1P8"/>
<keyword evidence="1" id="KW-0175">Coiled coil</keyword>
<evidence type="ECO:0000313" key="3">
    <source>
        <dbReference type="EMBL" id="CBA74738.1"/>
    </source>
</evidence>
<name>D2U1P8_9GAMM</name>
<feature type="transmembrane region" description="Helical" evidence="2">
    <location>
        <begin position="6"/>
        <end position="23"/>
    </location>
</feature>
<evidence type="ECO:0000256" key="2">
    <source>
        <dbReference type="SAM" id="Phobius"/>
    </source>
</evidence>
<dbReference type="SUPFAM" id="SSF159871">
    <property type="entry name" value="YdgH-like"/>
    <property type="match status" value="1"/>
</dbReference>
<keyword evidence="2" id="KW-0812">Transmembrane</keyword>
<organism evidence="3">
    <name type="scientific">Arsenophonus nasoniae</name>
    <name type="common">son-killer infecting Nasonia vitripennis</name>
    <dbReference type="NCBI Taxonomy" id="638"/>
    <lineage>
        <taxon>Bacteria</taxon>
        <taxon>Pseudomonadati</taxon>
        <taxon>Pseudomonadota</taxon>
        <taxon>Gammaproteobacteria</taxon>
        <taxon>Enterobacterales</taxon>
        <taxon>Morganellaceae</taxon>
        <taxon>Arsenophonus</taxon>
    </lineage>
</organism>
<keyword evidence="2" id="KW-0472">Membrane</keyword>
<proteinExistence type="predicted"/>
<protein>
    <recommendedName>
        <fullName evidence="4">DUF1471 domain-containing protein</fullName>
    </recommendedName>
</protein>
<feature type="coiled-coil region" evidence="1">
    <location>
        <begin position="61"/>
        <end position="88"/>
    </location>
</feature>
<dbReference type="InterPro" id="IPR036275">
    <property type="entry name" value="YdgH-like_sf"/>
</dbReference>
<gene>
    <name evidence="3" type="ORF">ARN_24860</name>
</gene>